<name>A0A8F5BVB8_9CREN</name>
<dbReference type="AlphaFoldDB" id="A0A8F5BVB8"/>
<protein>
    <submittedName>
        <fullName evidence="1">Uncharacterized protein</fullName>
    </submittedName>
</protein>
<evidence type="ECO:0000313" key="1">
    <source>
        <dbReference type="EMBL" id="QXJ32136.1"/>
    </source>
</evidence>
<dbReference type="EMBL" id="CP077715">
    <property type="protein sequence ID" value="QXJ32136.1"/>
    <property type="molecule type" value="Genomic_DNA"/>
</dbReference>
<evidence type="ECO:0000313" key="2">
    <source>
        <dbReference type="Proteomes" id="UP000693941"/>
    </source>
</evidence>
<proteinExistence type="predicted"/>
<dbReference type="Proteomes" id="UP000693941">
    <property type="component" value="Chromosome"/>
</dbReference>
<accession>A0A8F5BVB8</accession>
<reference evidence="1" key="1">
    <citation type="journal article" date="2021" name="Environ. Microbiol.">
        <title>New insights into the diversity and evolution of the archaeal mobilome from three complete genomes of Saccharolobus shibatae.</title>
        <authorList>
            <person name="Medvedeva S."/>
            <person name="Brandt D."/>
            <person name="Cvirkaite-Krupovic V."/>
            <person name="Liu Y."/>
            <person name="Severinov K."/>
            <person name="Ishino S."/>
            <person name="Ishino Y."/>
            <person name="Prangishvili D."/>
            <person name="Kalinowski J."/>
            <person name="Krupovic M."/>
        </authorList>
    </citation>
    <scope>NUCLEOTIDE SEQUENCE</scope>
    <source>
        <strain evidence="1">BEU9</strain>
    </source>
</reference>
<organism evidence="1 2">
    <name type="scientific">Saccharolobus shibatae</name>
    <dbReference type="NCBI Taxonomy" id="2286"/>
    <lineage>
        <taxon>Archaea</taxon>
        <taxon>Thermoproteota</taxon>
        <taxon>Thermoprotei</taxon>
        <taxon>Sulfolobales</taxon>
        <taxon>Sulfolobaceae</taxon>
        <taxon>Saccharolobus</taxon>
    </lineage>
</organism>
<gene>
    <name evidence="1" type="ORF">J5U21_01787</name>
</gene>
<sequence>MRISRILSNVKLIYYRIEREFQSALAPLTIPSVLIYYRIERISRSNFATSEYSEC</sequence>